<organism evidence="4 5">
    <name type="scientific">Psilocybe cf. subviscida</name>
    <dbReference type="NCBI Taxonomy" id="2480587"/>
    <lineage>
        <taxon>Eukaryota</taxon>
        <taxon>Fungi</taxon>
        <taxon>Dikarya</taxon>
        <taxon>Basidiomycota</taxon>
        <taxon>Agaricomycotina</taxon>
        <taxon>Agaricomycetes</taxon>
        <taxon>Agaricomycetidae</taxon>
        <taxon>Agaricales</taxon>
        <taxon>Agaricineae</taxon>
        <taxon>Strophariaceae</taxon>
        <taxon>Psilocybe</taxon>
    </lineage>
</organism>
<keyword evidence="2" id="KW-0472">Membrane</keyword>
<accession>A0A8H5AZL7</accession>
<feature type="chain" id="PRO_5034308784" description="Mid2 domain-containing protein" evidence="3">
    <location>
        <begin position="19"/>
        <end position="446"/>
    </location>
</feature>
<feature type="region of interest" description="Disordered" evidence="1">
    <location>
        <begin position="411"/>
        <end position="446"/>
    </location>
</feature>
<proteinExistence type="predicted"/>
<keyword evidence="2" id="KW-0812">Transmembrane</keyword>
<evidence type="ECO:0000256" key="2">
    <source>
        <dbReference type="SAM" id="Phobius"/>
    </source>
</evidence>
<gene>
    <name evidence="4" type="ORF">D9619_012998</name>
</gene>
<comment type="caution">
    <text evidence="4">The sequence shown here is derived from an EMBL/GenBank/DDBJ whole genome shotgun (WGS) entry which is preliminary data.</text>
</comment>
<protein>
    <recommendedName>
        <fullName evidence="6">Mid2 domain-containing protein</fullName>
    </recommendedName>
</protein>
<reference evidence="4 5" key="1">
    <citation type="journal article" date="2020" name="ISME J.">
        <title>Uncovering the hidden diversity of litter-decomposition mechanisms in mushroom-forming fungi.</title>
        <authorList>
            <person name="Floudas D."/>
            <person name="Bentzer J."/>
            <person name="Ahren D."/>
            <person name="Johansson T."/>
            <person name="Persson P."/>
            <person name="Tunlid A."/>
        </authorList>
    </citation>
    <scope>NUCLEOTIDE SEQUENCE [LARGE SCALE GENOMIC DNA]</scope>
    <source>
        <strain evidence="4 5">CBS 101986</strain>
    </source>
</reference>
<dbReference type="AlphaFoldDB" id="A0A8H5AZL7"/>
<evidence type="ECO:0000313" key="4">
    <source>
        <dbReference type="EMBL" id="KAF5313892.1"/>
    </source>
</evidence>
<keyword evidence="2" id="KW-1133">Transmembrane helix</keyword>
<evidence type="ECO:0000256" key="3">
    <source>
        <dbReference type="SAM" id="SignalP"/>
    </source>
</evidence>
<keyword evidence="5" id="KW-1185">Reference proteome</keyword>
<keyword evidence="3" id="KW-0732">Signal</keyword>
<evidence type="ECO:0000256" key="1">
    <source>
        <dbReference type="SAM" id="MobiDB-lite"/>
    </source>
</evidence>
<evidence type="ECO:0008006" key="6">
    <source>
        <dbReference type="Google" id="ProtNLM"/>
    </source>
</evidence>
<dbReference type="Proteomes" id="UP000567179">
    <property type="component" value="Unassembled WGS sequence"/>
</dbReference>
<dbReference type="OrthoDB" id="2527908at2759"/>
<feature type="transmembrane region" description="Helical" evidence="2">
    <location>
        <begin position="260"/>
        <end position="282"/>
    </location>
</feature>
<feature type="region of interest" description="Disordered" evidence="1">
    <location>
        <begin position="369"/>
        <end position="390"/>
    </location>
</feature>
<evidence type="ECO:0000313" key="5">
    <source>
        <dbReference type="Proteomes" id="UP000567179"/>
    </source>
</evidence>
<name>A0A8H5AZL7_9AGAR</name>
<sequence length="446" mass="47774">MLRFVFFVVTFVVSVCQGQKSRVFQWQFRDQILPTDVSACGSLPIVVKPFNATFNNTRGVPPYYMISFPVDGMPLTTLIGSDPDNLSWAVGSPIGAQILLSVVDSTGTAGGSIPRLLTVIPGQKMECLLPPSEADPSFTIKSNITATLQTCEPWGITVLGGTPPYTVTLAETDQPVVTNVTMPVGANRFTYSWVPKVMVPGQIHTVVRPSVILVVTEGSVNTVCTGEVSSSGVALTIDAEDEDAARQAAAVTAASKRRKALVIVSTVTPVFLLIIVCGYLSYRRRMHIKKKRVAQQSARQYGLYSASSGAQGLNRGLRSFGAESMPIHEKRSRFQPSPPPGELGEPQMQAPPYWEVDAGAWAGPTVRVTPPGTTYVPSSTGARGSLHRRASSAPSIPTFAMARPAVMLATPAREENSNSSGYGFVVETPTHTDEDSLPPKYRSGAD</sequence>
<feature type="signal peptide" evidence="3">
    <location>
        <begin position="1"/>
        <end position="18"/>
    </location>
</feature>
<dbReference type="EMBL" id="JAACJJ010000046">
    <property type="protein sequence ID" value="KAF5313892.1"/>
    <property type="molecule type" value="Genomic_DNA"/>
</dbReference>